<dbReference type="EMBL" id="BARW01010843">
    <property type="protein sequence ID" value="GAI81139.1"/>
    <property type="molecule type" value="Genomic_DNA"/>
</dbReference>
<dbReference type="AlphaFoldDB" id="X1TM75"/>
<comment type="caution">
    <text evidence="1">The sequence shown here is derived from an EMBL/GenBank/DDBJ whole genome shotgun (WGS) entry which is preliminary data.</text>
</comment>
<name>X1TM75_9ZZZZ</name>
<organism evidence="1">
    <name type="scientific">marine sediment metagenome</name>
    <dbReference type="NCBI Taxonomy" id="412755"/>
    <lineage>
        <taxon>unclassified sequences</taxon>
        <taxon>metagenomes</taxon>
        <taxon>ecological metagenomes</taxon>
    </lineage>
</organism>
<accession>X1TM75</accession>
<dbReference type="Gene3D" id="3.90.1720.10">
    <property type="entry name" value="endopeptidase domain like (from Nostoc punctiforme)"/>
    <property type="match status" value="1"/>
</dbReference>
<protein>
    <submittedName>
        <fullName evidence="1">Uncharacterized protein</fullName>
    </submittedName>
</protein>
<proteinExistence type="predicted"/>
<evidence type="ECO:0000313" key="1">
    <source>
        <dbReference type="EMBL" id="GAI81139.1"/>
    </source>
</evidence>
<gene>
    <name evidence="1" type="ORF">S12H4_21155</name>
</gene>
<reference evidence="1" key="1">
    <citation type="journal article" date="2014" name="Front. Microbiol.">
        <title>High frequency of phylogenetically diverse reductive dehalogenase-homologous genes in deep subseafloor sedimentary metagenomes.</title>
        <authorList>
            <person name="Kawai M."/>
            <person name="Futagami T."/>
            <person name="Toyoda A."/>
            <person name="Takaki Y."/>
            <person name="Nishi S."/>
            <person name="Hori S."/>
            <person name="Arai W."/>
            <person name="Tsubouchi T."/>
            <person name="Morono Y."/>
            <person name="Uchiyama I."/>
            <person name="Ito T."/>
            <person name="Fujiyama A."/>
            <person name="Inagaki F."/>
            <person name="Takami H."/>
        </authorList>
    </citation>
    <scope>NUCLEOTIDE SEQUENCE</scope>
    <source>
        <strain evidence="1">Expedition CK06-06</strain>
    </source>
</reference>
<sequence>MIELEPGDIGAKKAKGIEKLAQRLTAPETDRFHHFLVWLKRGNDHLILESVAKGIAIGRLSFYEGKDIKFYRVDCPGELRAAAPIELTKWGRSLYDYFLIPKLVIQGIGLFIKQLFTEGRFRRIRPEELTWAQNNSFLCTEAVDVAYDSVGVNIIPLEVCPTPSAFKQAEIDGRIKEIV</sequence>